<evidence type="ECO:0000313" key="1">
    <source>
        <dbReference type="EMBL" id="KAJ9096987.1"/>
    </source>
</evidence>
<dbReference type="EMBL" id="JASBWR010000089">
    <property type="protein sequence ID" value="KAJ9096987.1"/>
    <property type="molecule type" value="Genomic_DNA"/>
</dbReference>
<name>A0ACC2VDJ0_9TREE</name>
<dbReference type="Proteomes" id="UP001241377">
    <property type="component" value="Unassembled WGS sequence"/>
</dbReference>
<keyword evidence="2" id="KW-1185">Reference proteome</keyword>
<evidence type="ECO:0000313" key="2">
    <source>
        <dbReference type="Proteomes" id="UP001241377"/>
    </source>
</evidence>
<protein>
    <submittedName>
        <fullName evidence="1">High-affinity Zn(2+) transporter zrt1</fullName>
    </submittedName>
</protein>
<gene>
    <name evidence="1" type="primary">ZRT1</name>
    <name evidence="1" type="ORF">QFC19_006932</name>
</gene>
<accession>A0ACC2VDJ0</accession>
<proteinExistence type="predicted"/>
<sequence>MVDAADVTLGDDTFSDAFKVCYITGVEGGGNEYSKYLGARISSIFVILFVSTFFTIFPLLATRFKKLRIPLYGYLFARYFGTGVIIATAYVHLMDPAYGEIGPNTCVGMTGNWASYSWPPAIMLASIFFIFIVDIFSAVWVERKYGISDLHDVNVEDIIVAGNDTPTTAAVHRTRESTRQDVEKQKDDVDTGCESIANTEAEISFKMQFTAFLILEFGVIFHSVMIGLNLGAVGPDEFKTLYIVLVFHQSFEGLGIGARLSAIPFPADKPKWIPWLCCIIYGLVTPVCIAIGLGVRKTYFSNSYNANIILGVLDSISAGILMYTGLVELLARDFIFDPHRTKDLRRLTFMVVVTLVGAGIMALLGKWA</sequence>
<reference evidence="1" key="1">
    <citation type="submission" date="2023-04" db="EMBL/GenBank/DDBJ databases">
        <title>Draft Genome sequencing of Naganishia species isolated from polar environments using Oxford Nanopore Technology.</title>
        <authorList>
            <person name="Leo P."/>
            <person name="Venkateswaran K."/>
        </authorList>
    </citation>
    <scope>NUCLEOTIDE SEQUENCE</scope>
    <source>
        <strain evidence="1">MNA-CCFEE 5261</strain>
    </source>
</reference>
<comment type="caution">
    <text evidence="1">The sequence shown here is derived from an EMBL/GenBank/DDBJ whole genome shotgun (WGS) entry which is preliminary data.</text>
</comment>
<organism evidence="1 2">
    <name type="scientific">Naganishia cerealis</name>
    <dbReference type="NCBI Taxonomy" id="610337"/>
    <lineage>
        <taxon>Eukaryota</taxon>
        <taxon>Fungi</taxon>
        <taxon>Dikarya</taxon>
        <taxon>Basidiomycota</taxon>
        <taxon>Agaricomycotina</taxon>
        <taxon>Tremellomycetes</taxon>
        <taxon>Filobasidiales</taxon>
        <taxon>Filobasidiaceae</taxon>
        <taxon>Naganishia</taxon>
    </lineage>
</organism>